<gene>
    <name evidence="2" type="ORF">PR048_010718</name>
</gene>
<evidence type="ECO:0000259" key="1">
    <source>
        <dbReference type="Pfam" id="PF03184"/>
    </source>
</evidence>
<protein>
    <recommendedName>
        <fullName evidence="1">DDE-1 domain-containing protein</fullName>
    </recommendedName>
</protein>
<sequence length="160" mass="18244">MRTCKEKTEMDPFIVELYFDILENSINELELSDKPDRLFNIDETSFALDPSKTKVVWLQNAPSSRVTCGTGRESTTLLLGGNAAGEKLPPLIVFKGKNIWDTWMAPQQLTHPNTSYTASENGWMKSNIFFNYFNMTFLTSCGEERPILLIYNGHSTYIDE</sequence>
<dbReference type="PANTHER" id="PTHR19303">
    <property type="entry name" value="TRANSPOSON"/>
    <property type="match status" value="1"/>
</dbReference>
<evidence type="ECO:0000313" key="2">
    <source>
        <dbReference type="EMBL" id="KAJ8891203.1"/>
    </source>
</evidence>
<proteinExistence type="predicted"/>
<dbReference type="Proteomes" id="UP001159363">
    <property type="component" value="Chromosome 3"/>
</dbReference>
<dbReference type="EMBL" id="JARBHB010000003">
    <property type="protein sequence ID" value="KAJ8891203.1"/>
    <property type="molecule type" value="Genomic_DNA"/>
</dbReference>
<dbReference type="InterPro" id="IPR050863">
    <property type="entry name" value="CenT-Element_Derived"/>
</dbReference>
<dbReference type="InterPro" id="IPR004875">
    <property type="entry name" value="DDE_SF_endonuclease_dom"/>
</dbReference>
<feature type="domain" description="DDE-1" evidence="1">
    <location>
        <begin position="74"/>
        <end position="157"/>
    </location>
</feature>
<reference evidence="2 3" key="1">
    <citation type="submission" date="2023-02" db="EMBL/GenBank/DDBJ databases">
        <title>LHISI_Scaffold_Assembly.</title>
        <authorList>
            <person name="Stuart O.P."/>
            <person name="Cleave R."/>
            <person name="Magrath M.J.L."/>
            <person name="Mikheyev A.S."/>
        </authorList>
    </citation>
    <scope>NUCLEOTIDE SEQUENCE [LARGE SCALE GENOMIC DNA]</scope>
    <source>
        <strain evidence="2">Daus_M_001</strain>
        <tissue evidence="2">Leg muscle</tissue>
    </source>
</reference>
<name>A0ABQ9I5G7_9NEOP</name>
<accession>A0ABQ9I5G7</accession>
<organism evidence="2 3">
    <name type="scientific">Dryococelus australis</name>
    <dbReference type="NCBI Taxonomy" id="614101"/>
    <lineage>
        <taxon>Eukaryota</taxon>
        <taxon>Metazoa</taxon>
        <taxon>Ecdysozoa</taxon>
        <taxon>Arthropoda</taxon>
        <taxon>Hexapoda</taxon>
        <taxon>Insecta</taxon>
        <taxon>Pterygota</taxon>
        <taxon>Neoptera</taxon>
        <taxon>Polyneoptera</taxon>
        <taxon>Phasmatodea</taxon>
        <taxon>Verophasmatodea</taxon>
        <taxon>Anareolatae</taxon>
        <taxon>Phasmatidae</taxon>
        <taxon>Eurycanthinae</taxon>
        <taxon>Dryococelus</taxon>
    </lineage>
</organism>
<keyword evidence="3" id="KW-1185">Reference proteome</keyword>
<evidence type="ECO:0000313" key="3">
    <source>
        <dbReference type="Proteomes" id="UP001159363"/>
    </source>
</evidence>
<dbReference type="Pfam" id="PF03184">
    <property type="entry name" value="DDE_1"/>
    <property type="match status" value="1"/>
</dbReference>
<comment type="caution">
    <text evidence="2">The sequence shown here is derived from an EMBL/GenBank/DDBJ whole genome shotgun (WGS) entry which is preliminary data.</text>
</comment>